<dbReference type="InterPro" id="IPR002347">
    <property type="entry name" value="SDR_fam"/>
</dbReference>
<dbReference type="KEGG" id="arac:E0W69_000705"/>
<dbReference type="EMBL" id="CP044016">
    <property type="protein sequence ID" value="QES87239.1"/>
    <property type="molecule type" value="Genomic_DNA"/>
</dbReference>
<dbReference type="InterPro" id="IPR036291">
    <property type="entry name" value="NAD(P)-bd_dom_sf"/>
</dbReference>
<keyword evidence="2" id="KW-0560">Oxidoreductase</keyword>
<dbReference type="Pfam" id="PF00106">
    <property type="entry name" value="adh_short"/>
    <property type="match status" value="1"/>
</dbReference>
<evidence type="ECO:0000256" key="2">
    <source>
        <dbReference type="ARBA" id="ARBA00023002"/>
    </source>
</evidence>
<evidence type="ECO:0000256" key="3">
    <source>
        <dbReference type="RuleBase" id="RU000363"/>
    </source>
</evidence>
<proteinExistence type="inferred from homology"/>
<comment type="similarity">
    <text evidence="1 3">Belongs to the short-chain dehydrogenases/reductases (SDR) family.</text>
</comment>
<organism evidence="4 5">
    <name type="scientific">Rhizosphaericola mali</name>
    <dbReference type="NCBI Taxonomy" id="2545455"/>
    <lineage>
        <taxon>Bacteria</taxon>
        <taxon>Pseudomonadati</taxon>
        <taxon>Bacteroidota</taxon>
        <taxon>Chitinophagia</taxon>
        <taxon>Chitinophagales</taxon>
        <taxon>Chitinophagaceae</taxon>
        <taxon>Rhizosphaericola</taxon>
    </lineage>
</organism>
<protein>
    <submittedName>
        <fullName evidence="4">SDR family NAD(P)-dependent oxidoreductase</fullName>
    </submittedName>
</protein>
<keyword evidence="5" id="KW-1185">Reference proteome</keyword>
<evidence type="ECO:0000313" key="5">
    <source>
        <dbReference type="Proteomes" id="UP000292424"/>
    </source>
</evidence>
<dbReference type="AlphaFoldDB" id="A0A5P2FZI4"/>
<evidence type="ECO:0000313" key="4">
    <source>
        <dbReference type="EMBL" id="QES87239.1"/>
    </source>
</evidence>
<evidence type="ECO:0000256" key="1">
    <source>
        <dbReference type="ARBA" id="ARBA00006484"/>
    </source>
</evidence>
<sequence length="248" mass="26746">MNITNKTILVTGGNSGIGFAIAKHFKAQGNRVIITGRDKTKLEKAGQELSVETIPLDTTSESDVKNLVAIVSEKYKDLSILVNNAGLGQGYNLRDAENIIEIATAEFATNYFGTIRLTQALLPILKSQSEGAIINVSSQVAIVPFLVLPTYSDSKAALHSHTKALRLSLSNTSKIKVYEVFPALIDTAGTRALGLTNGLPADTAAEIISNGISQDQYEIFVGDEAVELNKNFYKDPQSTLENLNKALY</sequence>
<dbReference type="Gene3D" id="3.40.50.720">
    <property type="entry name" value="NAD(P)-binding Rossmann-like Domain"/>
    <property type="match status" value="1"/>
</dbReference>
<dbReference type="OrthoDB" id="9810734at2"/>
<dbReference type="PANTHER" id="PTHR44169">
    <property type="entry name" value="NADPH-DEPENDENT 1-ACYLDIHYDROXYACETONE PHOSPHATE REDUCTASE"/>
    <property type="match status" value="1"/>
</dbReference>
<gene>
    <name evidence="4" type="ORF">E0W69_000705</name>
</gene>
<accession>A0A5P2FZI4</accession>
<dbReference type="PRINTS" id="PR00081">
    <property type="entry name" value="GDHRDH"/>
</dbReference>
<name>A0A5P2FZI4_9BACT</name>
<dbReference type="PANTHER" id="PTHR44169:SF6">
    <property type="entry name" value="NADPH-DEPENDENT 1-ACYLDIHYDROXYACETONE PHOSPHATE REDUCTASE"/>
    <property type="match status" value="1"/>
</dbReference>
<dbReference type="GO" id="GO:0016491">
    <property type="term" value="F:oxidoreductase activity"/>
    <property type="evidence" value="ECO:0007669"/>
    <property type="project" value="UniProtKB-KW"/>
</dbReference>
<dbReference type="RefSeq" id="WP_131328117.1">
    <property type="nucleotide sequence ID" value="NZ_CP044016.1"/>
</dbReference>
<dbReference type="PRINTS" id="PR00080">
    <property type="entry name" value="SDRFAMILY"/>
</dbReference>
<dbReference type="Proteomes" id="UP000292424">
    <property type="component" value="Chromosome"/>
</dbReference>
<dbReference type="SUPFAM" id="SSF51735">
    <property type="entry name" value="NAD(P)-binding Rossmann-fold domains"/>
    <property type="match status" value="1"/>
</dbReference>
<reference evidence="4 5" key="1">
    <citation type="submission" date="2019-09" db="EMBL/GenBank/DDBJ databases">
        <title>Complete genome sequence of Arachidicoccus sp. B3-10 isolated from apple orchard soil.</title>
        <authorList>
            <person name="Kim H.S."/>
            <person name="Han K.-I."/>
            <person name="Suh M.K."/>
            <person name="Lee K.C."/>
            <person name="Eom M.K."/>
            <person name="Kim J.-S."/>
            <person name="Kang S.W."/>
            <person name="Sin Y."/>
            <person name="Lee J.-S."/>
        </authorList>
    </citation>
    <scope>NUCLEOTIDE SEQUENCE [LARGE SCALE GENOMIC DNA]</scope>
    <source>
        <strain evidence="4 5">B3-10</strain>
    </source>
</reference>